<keyword evidence="10" id="KW-1185">Reference proteome</keyword>
<keyword evidence="7" id="KW-0378">Hydrolase</keyword>
<dbReference type="InterPro" id="IPR002156">
    <property type="entry name" value="RNaseH_domain"/>
</dbReference>
<dbReference type="OrthoDB" id="245563at2759"/>
<dbReference type="Pfam" id="PF00075">
    <property type="entry name" value="RNase_H"/>
    <property type="match status" value="1"/>
</dbReference>
<keyword evidence="6" id="KW-0255">Endonuclease</keyword>
<proteinExistence type="inferred from homology"/>
<dbReference type="GO" id="GO:0004523">
    <property type="term" value="F:RNA-DNA hybrid ribonuclease activity"/>
    <property type="evidence" value="ECO:0007669"/>
    <property type="project" value="UniProtKB-EC"/>
</dbReference>
<evidence type="ECO:0000313" key="9">
    <source>
        <dbReference type="EMBL" id="TQN72678.1"/>
    </source>
</evidence>
<dbReference type="EMBL" id="PUHP01000153">
    <property type="protein sequence ID" value="TQN72678.1"/>
    <property type="molecule type" value="Genomic_DNA"/>
</dbReference>
<evidence type="ECO:0000256" key="4">
    <source>
        <dbReference type="ARBA" id="ARBA00022722"/>
    </source>
</evidence>
<evidence type="ECO:0000256" key="3">
    <source>
        <dbReference type="ARBA" id="ARBA00012180"/>
    </source>
</evidence>
<dbReference type="InterPro" id="IPR036397">
    <property type="entry name" value="RNaseH_sf"/>
</dbReference>
<name>A0A5Q4C032_9PEZI</name>
<feature type="domain" description="RNase H type-1" evidence="8">
    <location>
        <begin position="65"/>
        <end position="221"/>
    </location>
</feature>
<comment type="catalytic activity">
    <reaction evidence="1">
        <text>Endonucleolytic cleavage to 5'-phosphomonoester.</text>
        <dbReference type="EC" id="3.1.26.4"/>
    </reaction>
</comment>
<sequence>MSSTHHNAKIHGLPWQEDRKFDPAMNFHPQGTDLRSIELHHHGPWVFLSCGLGDPCPACGRFPSHTNCIVIAVDGVCRGNGTANAIAAVGVYVGEDSPYNVSVVLDEPSPTNQIAELRAGYYGLINALDIQEARVQGTKLTQVVIKADSEYLVKGMTEWIFRWEKNGYRTAKGTTVVNANLFRLLLRLVSRLNDRDVEVLFCHVKRRDNTEADGCANRALDRIKQGHLS</sequence>
<dbReference type="Gene3D" id="3.30.420.10">
    <property type="entry name" value="Ribonuclease H-like superfamily/Ribonuclease H"/>
    <property type="match status" value="1"/>
</dbReference>
<evidence type="ECO:0000256" key="1">
    <source>
        <dbReference type="ARBA" id="ARBA00000077"/>
    </source>
</evidence>
<dbReference type="SUPFAM" id="SSF53098">
    <property type="entry name" value="Ribonuclease H-like"/>
    <property type="match status" value="1"/>
</dbReference>
<dbReference type="AlphaFoldDB" id="A0A5Q4C032"/>
<reference evidence="9 10" key="1">
    <citation type="journal article" date="2019" name="Sci. Rep.">
        <title>Colletotrichum shisoi sp. nov., an anthracnose pathogen of Perilla frutescens in Japan: molecular phylogenetic, morphological and genomic evidence.</title>
        <authorList>
            <person name="Gan P."/>
            <person name="Tsushima A."/>
            <person name="Hiroyama R."/>
            <person name="Narusaka M."/>
            <person name="Takano Y."/>
            <person name="Narusaka Y."/>
            <person name="Kawaradani M."/>
            <person name="Damm U."/>
            <person name="Shirasu K."/>
        </authorList>
    </citation>
    <scope>NUCLEOTIDE SEQUENCE [LARGE SCALE GENOMIC DNA]</scope>
    <source>
        <strain evidence="9 10">PG-2018a</strain>
    </source>
</reference>
<protein>
    <recommendedName>
        <fullName evidence="3">ribonuclease H</fullName>
        <ecNumber evidence="3">3.1.26.4</ecNumber>
    </recommendedName>
</protein>
<evidence type="ECO:0000256" key="6">
    <source>
        <dbReference type="ARBA" id="ARBA00022759"/>
    </source>
</evidence>
<accession>A0A5Q4C032</accession>
<organism evidence="9 10">
    <name type="scientific">Colletotrichum shisoi</name>
    <dbReference type="NCBI Taxonomy" id="2078593"/>
    <lineage>
        <taxon>Eukaryota</taxon>
        <taxon>Fungi</taxon>
        <taxon>Dikarya</taxon>
        <taxon>Ascomycota</taxon>
        <taxon>Pezizomycotina</taxon>
        <taxon>Sordariomycetes</taxon>
        <taxon>Hypocreomycetidae</taxon>
        <taxon>Glomerellales</taxon>
        <taxon>Glomerellaceae</taxon>
        <taxon>Colletotrichum</taxon>
        <taxon>Colletotrichum destructivum species complex</taxon>
    </lineage>
</organism>
<dbReference type="InterPro" id="IPR012337">
    <property type="entry name" value="RNaseH-like_sf"/>
</dbReference>
<evidence type="ECO:0000256" key="2">
    <source>
        <dbReference type="ARBA" id="ARBA00005300"/>
    </source>
</evidence>
<dbReference type="GO" id="GO:0043137">
    <property type="term" value="P:DNA replication, removal of RNA primer"/>
    <property type="evidence" value="ECO:0007669"/>
    <property type="project" value="TreeGrafter"/>
</dbReference>
<dbReference type="GO" id="GO:0046872">
    <property type="term" value="F:metal ion binding"/>
    <property type="evidence" value="ECO:0007669"/>
    <property type="project" value="UniProtKB-KW"/>
</dbReference>
<dbReference type="PANTHER" id="PTHR10642:SF26">
    <property type="entry name" value="RIBONUCLEASE H1"/>
    <property type="match status" value="1"/>
</dbReference>
<evidence type="ECO:0000259" key="8">
    <source>
        <dbReference type="PROSITE" id="PS50879"/>
    </source>
</evidence>
<dbReference type="GO" id="GO:0003676">
    <property type="term" value="F:nucleic acid binding"/>
    <property type="evidence" value="ECO:0007669"/>
    <property type="project" value="InterPro"/>
</dbReference>
<comment type="caution">
    <text evidence="9">The sequence shown here is derived from an EMBL/GenBank/DDBJ whole genome shotgun (WGS) entry which is preliminary data.</text>
</comment>
<comment type="similarity">
    <text evidence="2">Belongs to the RNase H family.</text>
</comment>
<gene>
    <name evidence="9" type="primary">RnhA-2</name>
    <name evidence="9" type="ORF">CSHISOI_02794</name>
</gene>
<dbReference type="InterPro" id="IPR050092">
    <property type="entry name" value="RNase_H"/>
</dbReference>
<keyword evidence="5" id="KW-0479">Metal-binding</keyword>
<evidence type="ECO:0000256" key="5">
    <source>
        <dbReference type="ARBA" id="ARBA00022723"/>
    </source>
</evidence>
<dbReference type="PROSITE" id="PS50879">
    <property type="entry name" value="RNASE_H_1"/>
    <property type="match status" value="1"/>
</dbReference>
<dbReference type="CDD" id="cd13934">
    <property type="entry name" value="RNase_H_Dikarya_like"/>
    <property type="match status" value="1"/>
</dbReference>
<dbReference type="EC" id="3.1.26.4" evidence="3"/>
<dbReference type="PANTHER" id="PTHR10642">
    <property type="entry name" value="RIBONUCLEASE H1"/>
    <property type="match status" value="1"/>
</dbReference>
<keyword evidence="4" id="KW-0540">Nuclease</keyword>
<evidence type="ECO:0000313" key="10">
    <source>
        <dbReference type="Proteomes" id="UP000326340"/>
    </source>
</evidence>
<dbReference type="Proteomes" id="UP000326340">
    <property type="component" value="Unassembled WGS sequence"/>
</dbReference>
<evidence type="ECO:0000256" key="7">
    <source>
        <dbReference type="ARBA" id="ARBA00022801"/>
    </source>
</evidence>